<dbReference type="PANTHER" id="PTHR43162">
    <property type="match status" value="1"/>
</dbReference>
<protein>
    <submittedName>
        <fullName evidence="6 8">NAD(P)-binding protein</fullName>
    </submittedName>
</protein>
<dbReference type="GO" id="GO:0016491">
    <property type="term" value="F:oxidoreductase activity"/>
    <property type="evidence" value="ECO:0007669"/>
    <property type="project" value="UniProtKB-KW"/>
</dbReference>
<dbReference type="GO" id="GO:0035835">
    <property type="term" value="P:indole alkaloid biosynthetic process"/>
    <property type="evidence" value="ECO:0007669"/>
    <property type="project" value="UniProtKB-UniPathway"/>
</dbReference>
<reference evidence="8" key="2">
    <citation type="submission" date="2020-04" db="EMBL/GenBank/DDBJ databases">
        <authorList>
            <consortium name="NCBI Genome Project"/>
        </authorList>
    </citation>
    <scope>NUCLEOTIDE SEQUENCE</scope>
    <source>
        <strain evidence="8">CBS 781.70</strain>
    </source>
</reference>
<dbReference type="RefSeq" id="XP_033538871.1">
    <property type="nucleotide sequence ID" value="XM_033680500.1"/>
</dbReference>
<dbReference type="AlphaFoldDB" id="A0A6G1GH96"/>
<dbReference type="Pfam" id="PF13460">
    <property type="entry name" value="NAD_binding_10"/>
    <property type="match status" value="1"/>
</dbReference>
<comment type="similarity">
    <text evidence="2">Belongs to the fgaFS/easG family.</text>
</comment>
<reference evidence="8" key="3">
    <citation type="submission" date="2025-04" db="UniProtKB">
        <authorList>
            <consortium name="RefSeq"/>
        </authorList>
    </citation>
    <scope>IDENTIFICATION</scope>
    <source>
        <strain evidence="8">CBS 781.70</strain>
    </source>
</reference>
<accession>A0A6G1GH96</accession>
<dbReference type="Gene3D" id="3.90.25.10">
    <property type="entry name" value="UDP-galactose 4-epimerase, domain 1"/>
    <property type="match status" value="1"/>
</dbReference>
<evidence type="ECO:0000256" key="2">
    <source>
        <dbReference type="ARBA" id="ARBA00005372"/>
    </source>
</evidence>
<dbReference type="EMBL" id="ML975149">
    <property type="protein sequence ID" value="KAF1817240.1"/>
    <property type="molecule type" value="Genomic_DNA"/>
</dbReference>
<evidence type="ECO:0000313" key="6">
    <source>
        <dbReference type="EMBL" id="KAF1817240.1"/>
    </source>
</evidence>
<dbReference type="SUPFAM" id="SSF51735">
    <property type="entry name" value="NAD(P)-binding Rossmann-fold domains"/>
    <property type="match status" value="1"/>
</dbReference>
<keyword evidence="4" id="KW-0560">Oxidoreductase</keyword>
<reference evidence="6 8" key="1">
    <citation type="submission" date="2020-01" db="EMBL/GenBank/DDBJ databases">
        <authorList>
            <consortium name="DOE Joint Genome Institute"/>
            <person name="Haridas S."/>
            <person name="Albert R."/>
            <person name="Binder M."/>
            <person name="Bloem J."/>
            <person name="Labutti K."/>
            <person name="Salamov A."/>
            <person name="Andreopoulos B."/>
            <person name="Baker S.E."/>
            <person name="Barry K."/>
            <person name="Bills G."/>
            <person name="Bluhm B.H."/>
            <person name="Cannon C."/>
            <person name="Castanera R."/>
            <person name="Culley D.E."/>
            <person name="Daum C."/>
            <person name="Ezra D."/>
            <person name="Gonzalez J.B."/>
            <person name="Henrissat B."/>
            <person name="Kuo A."/>
            <person name="Liang C."/>
            <person name="Lipzen A."/>
            <person name="Lutzoni F."/>
            <person name="Magnuson J."/>
            <person name="Mondo S."/>
            <person name="Nolan M."/>
            <person name="Ohm R."/>
            <person name="Pangilinan J."/>
            <person name="Park H.-J."/>
            <person name="Ramirez L."/>
            <person name="Alfaro M."/>
            <person name="Sun H."/>
            <person name="Tritt A."/>
            <person name="Yoshinaga Y."/>
            <person name="Zwiers L.-H."/>
            <person name="Turgeon B.G."/>
            <person name="Goodwin S.B."/>
            <person name="Spatafora J.W."/>
            <person name="Crous P.W."/>
            <person name="Grigoriev I.V."/>
        </authorList>
    </citation>
    <scope>NUCLEOTIDE SEQUENCE</scope>
    <source>
        <strain evidence="6 8">CBS 781.70</strain>
    </source>
</reference>
<dbReference type="InterPro" id="IPR019901">
    <property type="entry name" value="Ergot_alkaloid_biosynthesis"/>
</dbReference>
<dbReference type="GeneID" id="54421070"/>
<dbReference type="PANTHER" id="PTHR43162:SF1">
    <property type="entry name" value="PRESTALK A DIFFERENTIATION PROTEIN A"/>
    <property type="match status" value="1"/>
</dbReference>
<gene>
    <name evidence="6 8" type="ORF">P152DRAFT_463465</name>
</gene>
<sequence>MTILLIGGTGKTTTRVAKLLSAANQPFHLTSRRGPDAAPHGYPAIKFDWTDETTWAKPFEKGDIDAVYMMEPGVSQPWVPMIKFVDFARDKGVKRFVLCTGSSAQFGQDGMGRVWEHYVNTGVDYCVLRPSWFMENLVEPGLLYTIGQLNTIFTACQDGQIPFISADDIAEVAFHALTDEKSHNCDHRILGPELLTYDDIAATLSKVLGRKIEHVKQDKASRCQGMIQAGVSEYVARLLTNLEVIASTNFEKRLGDAVETVTGHPPKSFDTFAEENKTVWSQ</sequence>
<keyword evidence="3" id="KW-0017">Alkaloid metabolism</keyword>
<evidence type="ECO:0000256" key="3">
    <source>
        <dbReference type="ARBA" id="ARBA00022589"/>
    </source>
</evidence>
<organism evidence="6">
    <name type="scientific">Eremomyces bilateralis CBS 781.70</name>
    <dbReference type="NCBI Taxonomy" id="1392243"/>
    <lineage>
        <taxon>Eukaryota</taxon>
        <taxon>Fungi</taxon>
        <taxon>Dikarya</taxon>
        <taxon>Ascomycota</taxon>
        <taxon>Pezizomycotina</taxon>
        <taxon>Dothideomycetes</taxon>
        <taxon>Dothideomycetes incertae sedis</taxon>
        <taxon>Eremomycetales</taxon>
        <taxon>Eremomycetaceae</taxon>
        <taxon>Eremomyces</taxon>
    </lineage>
</organism>
<dbReference type="InterPro" id="IPR036291">
    <property type="entry name" value="NAD(P)-bd_dom_sf"/>
</dbReference>
<name>A0A6G1GH96_9PEZI</name>
<evidence type="ECO:0000256" key="4">
    <source>
        <dbReference type="ARBA" id="ARBA00023002"/>
    </source>
</evidence>
<keyword evidence="7" id="KW-1185">Reference proteome</keyword>
<proteinExistence type="inferred from homology"/>
<evidence type="ECO:0000313" key="8">
    <source>
        <dbReference type="RefSeq" id="XP_033538871.1"/>
    </source>
</evidence>
<dbReference type="NCBIfam" id="TIGR03649">
    <property type="entry name" value="ergot_EASG"/>
    <property type="match status" value="1"/>
</dbReference>
<evidence type="ECO:0000313" key="7">
    <source>
        <dbReference type="Proteomes" id="UP000504638"/>
    </source>
</evidence>
<comment type="pathway">
    <text evidence="1">Alkaloid biosynthesis; ergot alkaloid biosynthesis.</text>
</comment>
<dbReference type="InterPro" id="IPR051604">
    <property type="entry name" value="Ergot_Alk_Oxidoreductase"/>
</dbReference>
<dbReference type="Gene3D" id="3.40.50.720">
    <property type="entry name" value="NAD(P)-binding Rossmann-like Domain"/>
    <property type="match status" value="1"/>
</dbReference>
<dbReference type="Proteomes" id="UP000504638">
    <property type="component" value="Unplaced"/>
</dbReference>
<evidence type="ECO:0000256" key="1">
    <source>
        <dbReference type="ARBA" id="ARBA00005107"/>
    </source>
</evidence>
<dbReference type="UniPathway" id="UPA00327"/>
<evidence type="ECO:0000259" key="5">
    <source>
        <dbReference type="Pfam" id="PF13460"/>
    </source>
</evidence>
<dbReference type="OrthoDB" id="419598at2759"/>
<feature type="domain" description="NAD(P)-binding" evidence="5">
    <location>
        <begin position="7"/>
        <end position="179"/>
    </location>
</feature>
<dbReference type="InterPro" id="IPR016040">
    <property type="entry name" value="NAD(P)-bd_dom"/>
</dbReference>